<dbReference type="Proteomes" id="UP000789525">
    <property type="component" value="Unassembled WGS sequence"/>
</dbReference>
<evidence type="ECO:0000313" key="2">
    <source>
        <dbReference type="Proteomes" id="UP000789525"/>
    </source>
</evidence>
<name>A0ACA9Q439_9GLOM</name>
<sequence>NKDITTKPSRMREECIKRFPNNEGGREVIYISTDVPPQSPALQPFIKEFPCIYTLSDFDKQLEPLKMLRSTGDNKELGKFLLPVVDLMVAAN</sequence>
<feature type="non-terminal residue" evidence="1">
    <location>
        <position position="92"/>
    </location>
</feature>
<proteinExistence type="predicted"/>
<reference evidence="1" key="1">
    <citation type="submission" date="2021-06" db="EMBL/GenBank/DDBJ databases">
        <authorList>
            <person name="Kallberg Y."/>
            <person name="Tangrot J."/>
            <person name="Rosling A."/>
        </authorList>
    </citation>
    <scope>NUCLEOTIDE SEQUENCE</scope>
    <source>
        <strain evidence="1">CL356</strain>
    </source>
</reference>
<dbReference type="EMBL" id="CAJVPT010045040">
    <property type="protein sequence ID" value="CAG8735455.1"/>
    <property type="molecule type" value="Genomic_DNA"/>
</dbReference>
<comment type="caution">
    <text evidence="1">The sequence shown here is derived from an EMBL/GenBank/DDBJ whole genome shotgun (WGS) entry which is preliminary data.</text>
</comment>
<gene>
    <name evidence="1" type="ORF">ACOLOM_LOCUS11885</name>
</gene>
<feature type="non-terminal residue" evidence="1">
    <location>
        <position position="1"/>
    </location>
</feature>
<evidence type="ECO:0000313" key="1">
    <source>
        <dbReference type="EMBL" id="CAG8735455.1"/>
    </source>
</evidence>
<protein>
    <submittedName>
        <fullName evidence="1">14249_t:CDS:1</fullName>
    </submittedName>
</protein>
<keyword evidence="2" id="KW-1185">Reference proteome</keyword>
<accession>A0ACA9Q439</accession>
<organism evidence="1 2">
    <name type="scientific">Acaulospora colombiana</name>
    <dbReference type="NCBI Taxonomy" id="27376"/>
    <lineage>
        <taxon>Eukaryota</taxon>
        <taxon>Fungi</taxon>
        <taxon>Fungi incertae sedis</taxon>
        <taxon>Mucoromycota</taxon>
        <taxon>Glomeromycotina</taxon>
        <taxon>Glomeromycetes</taxon>
        <taxon>Diversisporales</taxon>
        <taxon>Acaulosporaceae</taxon>
        <taxon>Acaulospora</taxon>
    </lineage>
</organism>